<evidence type="ECO:0000256" key="1">
    <source>
        <dbReference type="SAM" id="MobiDB-lite"/>
    </source>
</evidence>
<evidence type="ECO:0000313" key="2">
    <source>
        <dbReference type="Proteomes" id="UP000095283"/>
    </source>
</evidence>
<organism evidence="2 3">
    <name type="scientific">Heterorhabditis bacteriophora</name>
    <name type="common">Entomopathogenic nematode worm</name>
    <dbReference type="NCBI Taxonomy" id="37862"/>
    <lineage>
        <taxon>Eukaryota</taxon>
        <taxon>Metazoa</taxon>
        <taxon>Ecdysozoa</taxon>
        <taxon>Nematoda</taxon>
        <taxon>Chromadorea</taxon>
        <taxon>Rhabditida</taxon>
        <taxon>Rhabditina</taxon>
        <taxon>Rhabditomorpha</taxon>
        <taxon>Strongyloidea</taxon>
        <taxon>Heterorhabditidae</taxon>
        <taxon>Heterorhabditis</taxon>
    </lineage>
</organism>
<feature type="region of interest" description="Disordered" evidence="1">
    <location>
        <begin position="1"/>
        <end position="21"/>
    </location>
</feature>
<accession>A0A1I7WMX2</accession>
<evidence type="ECO:0000313" key="3">
    <source>
        <dbReference type="WBParaSite" id="Hba_06437"/>
    </source>
</evidence>
<keyword evidence="2" id="KW-1185">Reference proteome</keyword>
<sequence>MLMDHRSLTDPKRKRTDLHKMTDEREMEQLRVCRHQFHTQFVAQCRVTLVICETSVYRGKRST</sequence>
<dbReference type="Proteomes" id="UP000095283">
    <property type="component" value="Unplaced"/>
</dbReference>
<dbReference type="AlphaFoldDB" id="A0A1I7WMX2"/>
<feature type="compositionally biased region" description="Basic and acidic residues" evidence="1">
    <location>
        <begin position="1"/>
        <end position="11"/>
    </location>
</feature>
<name>A0A1I7WMX2_HETBA</name>
<protein>
    <submittedName>
        <fullName evidence="3">Uncharacterized protein</fullName>
    </submittedName>
</protein>
<proteinExistence type="predicted"/>
<dbReference type="WBParaSite" id="Hba_06437">
    <property type="protein sequence ID" value="Hba_06437"/>
    <property type="gene ID" value="Hba_06437"/>
</dbReference>
<reference evidence="3" key="1">
    <citation type="submission" date="2016-11" db="UniProtKB">
        <authorList>
            <consortium name="WormBaseParasite"/>
        </authorList>
    </citation>
    <scope>IDENTIFICATION</scope>
</reference>